<reference evidence="12 13" key="1">
    <citation type="submission" date="2020-08" db="EMBL/GenBank/DDBJ databases">
        <authorList>
            <person name="Hejnol A."/>
        </authorList>
    </citation>
    <scope>NUCLEOTIDE SEQUENCE [LARGE SCALE GENOMIC DNA]</scope>
</reference>
<dbReference type="InterPro" id="IPR018108">
    <property type="entry name" value="MCP_transmembrane"/>
</dbReference>
<evidence type="ECO:0000256" key="2">
    <source>
        <dbReference type="ARBA" id="ARBA00006375"/>
    </source>
</evidence>
<evidence type="ECO:0000256" key="11">
    <source>
        <dbReference type="RuleBase" id="RU000488"/>
    </source>
</evidence>
<dbReference type="AlphaFoldDB" id="A0A7I8VGY4"/>
<keyword evidence="13" id="KW-1185">Reference proteome</keyword>
<dbReference type="EMBL" id="CAJFCJ010000006">
    <property type="protein sequence ID" value="CAD5115607.1"/>
    <property type="molecule type" value="Genomic_DNA"/>
</dbReference>
<evidence type="ECO:0000256" key="3">
    <source>
        <dbReference type="ARBA" id="ARBA00022448"/>
    </source>
</evidence>
<keyword evidence="3 11" id="KW-0813">Transport</keyword>
<evidence type="ECO:0000313" key="13">
    <source>
        <dbReference type="Proteomes" id="UP000549394"/>
    </source>
</evidence>
<comment type="subcellular location">
    <subcellularLocation>
        <location evidence="1">Mitochondrion inner membrane</location>
        <topology evidence="1">Multi-pass membrane protein</topology>
    </subcellularLocation>
</comment>
<dbReference type="OrthoDB" id="269120at2759"/>
<evidence type="ECO:0000256" key="7">
    <source>
        <dbReference type="ARBA" id="ARBA00022989"/>
    </source>
</evidence>
<keyword evidence="4 10" id="KW-0812">Transmembrane</keyword>
<dbReference type="Proteomes" id="UP000549394">
    <property type="component" value="Unassembled WGS sequence"/>
</dbReference>
<evidence type="ECO:0000313" key="12">
    <source>
        <dbReference type="EMBL" id="CAD5115607.1"/>
    </source>
</evidence>
<evidence type="ECO:0000256" key="4">
    <source>
        <dbReference type="ARBA" id="ARBA00022692"/>
    </source>
</evidence>
<keyword evidence="5" id="KW-0677">Repeat</keyword>
<feature type="repeat" description="Solcar" evidence="10">
    <location>
        <begin position="151"/>
        <end position="237"/>
    </location>
</feature>
<dbReference type="PANTHER" id="PTHR45829:SF4">
    <property type="entry name" value="MITOCHONDRIAL CARRIER PROTEIN RIM2"/>
    <property type="match status" value="1"/>
</dbReference>
<evidence type="ECO:0000256" key="10">
    <source>
        <dbReference type="PROSITE-ProRule" id="PRU00282"/>
    </source>
</evidence>
<comment type="caution">
    <text evidence="12">The sequence shown here is derived from an EMBL/GenBank/DDBJ whole genome shotgun (WGS) entry which is preliminary data.</text>
</comment>
<comment type="similarity">
    <text evidence="2 11">Belongs to the mitochondrial carrier (TC 2.A.29) family.</text>
</comment>
<keyword evidence="7" id="KW-1133">Transmembrane helix</keyword>
<evidence type="ECO:0000256" key="8">
    <source>
        <dbReference type="ARBA" id="ARBA00023128"/>
    </source>
</evidence>
<keyword evidence="8" id="KW-0496">Mitochondrion</keyword>
<feature type="repeat" description="Solcar" evidence="10">
    <location>
        <begin position="254"/>
        <end position="338"/>
    </location>
</feature>
<dbReference type="Pfam" id="PF00153">
    <property type="entry name" value="Mito_carr"/>
    <property type="match status" value="4"/>
</dbReference>
<dbReference type="SUPFAM" id="SSF103506">
    <property type="entry name" value="Mitochondrial carrier"/>
    <property type="match status" value="1"/>
</dbReference>
<evidence type="ECO:0000256" key="1">
    <source>
        <dbReference type="ARBA" id="ARBA00004448"/>
    </source>
</evidence>
<evidence type="ECO:0000256" key="5">
    <source>
        <dbReference type="ARBA" id="ARBA00022737"/>
    </source>
</evidence>
<gene>
    <name evidence="12" type="ORF">DGYR_LOCUS4332</name>
</gene>
<dbReference type="InterPro" id="IPR049562">
    <property type="entry name" value="SLC25A33/36-like"/>
</dbReference>
<evidence type="ECO:0000256" key="9">
    <source>
        <dbReference type="ARBA" id="ARBA00023136"/>
    </source>
</evidence>
<proteinExistence type="inferred from homology"/>
<protein>
    <submittedName>
        <fullName evidence="12">DgyrCDS4564</fullName>
    </submittedName>
</protein>
<accession>A0A7I8VGY4</accession>
<feature type="repeat" description="Solcar" evidence="10">
    <location>
        <begin position="4"/>
        <end position="143"/>
    </location>
</feature>
<dbReference type="FunFam" id="1.50.40.10:FF:000028">
    <property type="entry name" value="Solute carrier family 25 member 33"/>
    <property type="match status" value="1"/>
</dbReference>
<evidence type="ECO:0000256" key="6">
    <source>
        <dbReference type="ARBA" id="ARBA00022792"/>
    </source>
</evidence>
<dbReference type="InterPro" id="IPR023395">
    <property type="entry name" value="MCP_dom_sf"/>
</dbReference>
<dbReference type="GO" id="GO:0015218">
    <property type="term" value="F:pyrimidine nucleotide transmembrane transporter activity"/>
    <property type="evidence" value="ECO:0007669"/>
    <property type="project" value="InterPro"/>
</dbReference>
<sequence length="352" mass="38591">MAQERTIVHLLAGGAGGTAGAVLTCPLEVVKTRLQSSVASFKPSANGYVSQVTFYPAHHFASARFSTAITSSTHSRLNVVQAGVETLHNSPTTRSSIGLTTCIKYIIQHEGGRGLFKGLGPNLVGVAPSRAIYFCAYAQSKAFLNDIFDPETPIVHILSAACAGFTASTATNPIWFIKTRLQLDQKKGNGKLTVRQCVLNVMRTTGIQGFYKGMTASYYGISETVIHFVIYEAIKARLREIKGQSIHEEDRSTMDFMEFMAAGAVSKTIATCLAYPHEVARTRLRQEGNRYRSFWQTLALVGREEGPKGLYRGLTTQLIRQIPNTAIMMATYEAVVYLACKHLYPDSLDCDD</sequence>
<keyword evidence="9 10" id="KW-0472">Membrane</keyword>
<organism evidence="12 13">
    <name type="scientific">Dimorphilus gyrociliatus</name>
    <dbReference type="NCBI Taxonomy" id="2664684"/>
    <lineage>
        <taxon>Eukaryota</taxon>
        <taxon>Metazoa</taxon>
        <taxon>Spiralia</taxon>
        <taxon>Lophotrochozoa</taxon>
        <taxon>Annelida</taxon>
        <taxon>Polychaeta</taxon>
        <taxon>Polychaeta incertae sedis</taxon>
        <taxon>Dinophilidae</taxon>
        <taxon>Dimorphilus</taxon>
    </lineage>
</organism>
<keyword evidence="6" id="KW-0999">Mitochondrion inner membrane</keyword>
<dbReference type="Gene3D" id="1.50.40.10">
    <property type="entry name" value="Mitochondrial carrier domain"/>
    <property type="match status" value="2"/>
</dbReference>
<dbReference type="PROSITE" id="PS50920">
    <property type="entry name" value="SOLCAR"/>
    <property type="match status" value="3"/>
</dbReference>
<dbReference type="GO" id="GO:1990519">
    <property type="term" value="P:pyrimidine nucleotide import into mitochondrion"/>
    <property type="evidence" value="ECO:0007669"/>
    <property type="project" value="TreeGrafter"/>
</dbReference>
<name>A0A7I8VGY4_9ANNE</name>
<dbReference type="GO" id="GO:0005743">
    <property type="term" value="C:mitochondrial inner membrane"/>
    <property type="evidence" value="ECO:0007669"/>
    <property type="project" value="UniProtKB-SubCell"/>
</dbReference>
<dbReference type="PANTHER" id="PTHR45829">
    <property type="entry name" value="MITOCHONDRIAL CARRIER PROTEIN RIM2"/>
    <property type="match status" value="1"/>
</dbReference>